<evidence type="ECO:0000256" key="1">
    <source>
        <dbReference type="SAM" id="Coils"/>
    </source>
</evidence>
<evidence type="ECO:0000313" key="2">
    <source>
        <dbReference type="EMBL" id="KIS35616.1"/>
    </source>
</evidence>
<gene>
    <name evidence="2" type="ORF">NTHI1209_01223</name>
</gene>
<dbReference type="PATRIC" id="fig|727.582.peg.1123"/>
<feature type="coiled-coil region" evidence="1">
    <location>
        <begin position="31"/>
        <end position="79"/>
    </location>
</feature>
<dbReference type="Proteomes" id="UP000050700">
    <property type="component" value="Unassembled WGS sequence"/>
</dbReference>
<accession>A0A158SXM2</accession>
<organism evidence="2 3">
    <name type="scientific">Haemophilus influenzae</name>
    <dbReference type="NCBI Taxonomy" id="727"/>
    <lineage>
        <taxon>Bacteria</taxon>
        <taxon>Pseudomonadati</taxon>
        <taxon>Pseudomonadota</taxon>
        <taxon>Gammaproteobacteria</taxon>
        <taxon>Pasteurellales</taxon>
        <taxon>Pasteurellaceae</taxon>
        <taxon>Haemophilus</taxon>
    </lineage>
</organism>
<comment type="caution">
    <text evidence="2">The sequence shown here is derived from an EMBL/GenBank/DDBJ whole genome shotgun (WGS) entry which is preliminary data.</text>
</comment>
<reference evidence="2 3" key="1">
    <citation type="submission" date="2014-05" db="EMBL/GenBank/DDBJ databases">
        <title>Methylome analysis of the phasevarions of Haemophilus influenzae.</title>
        <authorList>
            <person name="Atack J.M."/>
            <person name="Fox K.L."/>
            <person name="Power P.M."/>
            <person name="Clark T."/>
            <person name="Jurcisek J."/>
            <person name="Korlach J."/>
            <person name="Bakaletz L.O."/>
            <person name="Jennings M.P."/>
        </authorList>
    </citation>
    <scope>NUCLEOTIDE SEQUENCE [LARGE SCALE GENOMIC DNA]</scope>
    <source>
        <strain evidence="2 3">1209</strain>
    </source>
</reference>
<dbReference type="AlphaFoldDB" id="A0A158SXM2"/>
<dbReference type="EMBL" id="JMQP01000002">
    <property type="protein sequence ID" value="KIS35616.1"/>
    <property type="molecule type" value="Genomic_DNA"/>
</dbReference>
<sequence>MFSRFETAIKLTALCLILGLCGWTWFQSQKISSLKAENQAQAQTIQQQENANKSLSLALQQERDAVIEQQERNDEIERIATENAESVKTIIKTQPCAHTRLPQSVLDRLYK</sequence>
<evidence type="ECO:0000313" key="3">
    <source>
        <dbReference type="Proteomes" id="UP000050700"/>
    </source>
</evidence>
<protein>
    <recommendedName>
        <fullName evidence="4">DUF2570 domain-containing protein</fullName>
    </recommendedName>
</protein>
<name>A0A158SXM2_HAEIF</name>
<proteinExistence type="predicted"/>
<dbReference type="Pfam" id="PF10828">
    <property type="entry name" value="DUF2570"/>
    <property type="match status" value="1"/>
</dbReference>
<dbReference type="InterPro" id="IPR022538">
    <property type="entry name" value="DUF2570"/>
</dbReference>
<keyword evidence="1" id="KW-0175">Coiled coil</keyword>
<dbReference type="RefSeq" id="WP_059358275.1">
    <property type="nucleotide sequence ID" value="NZ_JMQP01000002.1"/>
</dbReference>
<evidence type="ECO:0008006" key="4">
    <source>
        <dbReference type="Google" id="ProtNLM"/>
    </source>
</evidence>